<keyword evidence="2" id="KW-0560">Oxidoreductase</keyword>
<dbReference type="InterPro" id="IPR010255">
    <property type="entry name" value="Haem_peroxidase_sf"/>
</dbReference>
<dbReference type="PRINTS" id="PR00462">
    <property type="entry name" value="LIGNINASE"/>
</dbReference>
<evidence type="ECO:0000256" key="1">
    <source>
        <dbReference type="ARBA" id="ARBA00022837"/>
    </source>
</evidence>
<keyword evidence="5" id="KW-1185">Reference proteome</keyword>
<dbReference type="EMBL" id="ML213639">
    <property type="protein sequence ID" value="TFK33948.1"/>
    <property type="molecule type" value="Genomic_DNA"/>
</dbReference>
<dbReference type="Pfam" id="PF11895">
    <property type="entry name" value="Peroxidase_ext"/>
    <property type="match status" value="1"/>
</dbReference>
<keyword evidence="2" id="KW-0575">Peroxidase</keyword>
<gene>
    <name evidence="4" type="ORF">BDQ12DRAFT_738522</name>
</gene>
<dbReference type="Proteomes" id="UP000308652">
    <property type="component" value="Unassembled WGS sequence"/>
</dbReference>
<accession>A0A5C3LNR0</accession>
<dbReference type="GO" id="GO:0004601">
    <property type="term" value="F:peroxidase activity"/>
    <property type="evidence" value="ECO:0007669"/>
    <property type="project" value="InterPro"/>
</dbReference>
<name>A0A5C3LNR0_9AGAR</name>
<keyword evidence="1" id="KW-0106">Calcium</keyword>
<dbReference type="GO" id="GO:0006979">
    <property type="term" value="P:response to oxidative stress"/>
    <property type="evidence" value="ECO:0007669"/>
    <property type="project" value="InterPro"/>
</dbReference>
<dbReference type="GO" id="GO:0042744">
    <property type="term" value="P:hydrogen peroxide catabolic process"/>
    <property type="evidence" value="ECO:0007669"/>
    <property type="project" value="UniProtKB-KW"/>
</dbReference>
<protein>
    <submittedName>
        <fullName evidence="4">Fungal ligninase</fullName>
    </submittedName>
</protein>
<evidence type="ECO:0000259" key="3">
    <source>
        <dbReference type="Pfam" id="PF11895"/>
    </source>
</evidence>
<dbReference type="GO" id="GO:0020037">
    <property type="term" value="F:heme binding"/>
    <property type="evidence" value="ECO:0007669"/>
    <property type="project" value="InterPro"/>
</dbReference>
<dbReference type="AlphaFoldDB" id="A0A5C3LNR0"/>
<sequence>MQTQFKAAMAKLQVLGQNTRNLIDCSDVVLVPAPFKGPIKFPASFSQKDVQQARPILRFPTIQTVAGPAPTIPPVLGS</sequence>
<keyword evidence="2" id="KW-0376">Hydrogen peroxide</keyword>
<organism evidence="4 5">
    <name type="scientific">Crucibulum laeve</name>
    <dbReference type="NCBI Taxonomy" id="68775"/>
    <lineage>
        <taxon>Eukaryota</taxon>
        <taxon>Fungi</taxon>
        <taxon>Dikarya</taxon>
        <taxon>Basidiomycota</taxon>
        <taxon>Agaricomycotina</taxon>
        <taxon>Agaricomycetes</taxon>
        <taxon>Agaricomycetidae</taxon>
        <taxon>Agaricales</taxon>
        <taxon>Agaricineae</taxon>
        <taxon>Nidulariaceae</taxon>
        <taxon>Crucibulum</taxon>
    </lineage>
</organism>
<dbReference type="InterPro" id="IPR024589">
    <property type="entry name" value="Ligninase_C"/>
</dbReference>
<dbReference type="InterPro" id="IPR001621">
    <property type="entry name" value="Ligninase"/>
</dbReference>
<dbReference type="SUPFAM" id="SSF48113">
    <property type="entry name" value="Heme-dependent peroxidases"/>
    <property type="match status" value="1"/>
</dbReference>
<proteinExistence type="predicted"/>
<dbReference type="OrthoDB" id="2755629at2759"/>
<evidence type="ECO:0000313" key="4">
    <source>
        <dbReference type="EMBL" id="TFK33948.1"/>
    </source>
</evidence>
<evidence type="ECO:0000313" key="5">
    <source>
        <dbReference type="Proteomes" id="UP000308652"/>
    </source>
</evidence>
<dbReference type="STRING" id="68775.A0A5C3LNR0"/>
<evidence type="ECO:0000256" key="2">
    <source>
        <dbReference type="ARBA" id="ARBA00023324"/>
    </source>
</evidence>
<feature type="domain" description="Fungal ligninase C-terminal" evidence="3">
    <location>
        <begin position="1"/>
        <end position="75"/>
    </location>
</feature>
<reference evidence="4 5" key="1">
    <citation type="journal article" date="2019" name="Nat. Ecol. Evol.">
        <title>Megaphylogeny resolves global patterns of mushroom evolution.</title>
        <authorList>
            <person name="Varga T."/>
            <person name="Krizsan K."/>
            <person name="Foldi C."/>
            <person name="Dima B."/>
            <person name="Sanchez-Garcia M."/>
            <person name="Sanchez-Ramirez S."/>
            <person name="Szollosi G.J."/>
            <person name="Szarkandi J.G."/>
            <person name="Papp V."/>
            <person name="Albert L."/>
            <person name="Andreopoulos W."/>
            <person name="Angelini C."/>
            <person name="Antonin V."/>
            <person name="Barry K.W."/>
            <person name="Bougher N.L."/>
            <person name="Buchanan P."/>
            <person name="Buyck B."/>
            <person name="Bense V."/>
            <person name="Catcheside P."/>
            <person name="Chovatia M."/>
            <person name="Cooper J."/>
            <person name="Damon W."/>
            <person name="Desjardin D."/>
            <person name="Finy P."/>
            <person name="Geml J."/>
            <person name="Haridas S."/>
            <person name="Hughes K."/>
            <person name="Justo A."/>
            <person name="Karasinski D."/>
            <person name="Kautmanova I."/>
            <person name="Kiss B."/>
            <person name="Kocsube S."/>
            <person name="Kotiranta H."/>
            <person name="LaButti K.M."/>
            <person name="Lechner B.E."/>
            <person name="Liimatainen K."/>
            <person name="Lipzen A."/>
            <person name="Lukacs Z."/>
            <person name="Mihaltcheva S."/>
            <person name="Morgado L.N."/>
            <person name="Niskanen T."/>
            <person name="Noordeloos M.E."/>
            <person name="Ohm R.A."/>
            <person name="Ortiz-Santana B."/>
            <person name="Ovrebo C."/>
            <person name="Racz N."/>
            <person name="Riley R."/>
            <person name="Savchenko A."/>
            <person name="Shiryaev A."/>
            <person name="Soop K."/>
            <person name="Spirin V."/>
            <person name="Szebenyi C."/>
            <person name="Tomsovsky M."/>
            <person name="Tulloss R.E."/>
            <person name="Uehling J."/>
            <person name="Grigoriev I.V."/>
            <person name="Vagvolgyi C."/>
            <person name="Papp T."/>
            <person name="Martin F.M."/>
            <person name="Miettinen O."/>
            <person name="Hibbett D.S."/>
            <person name="Nagy L.G."/>
        </authorList>
    </citation>
    <scope>NUCLEOTIDE SEQUENCE [LARGE SCALE GENOMIC DNA]</scope>
    <source>
        <strain evidence="4 5">CBS 166.37</strain>
    </source>
</reference>
<dbReference type="Gene3D" id="1.10.420.10">
    <property type="entry name" value="Peroxidase, domain 2"/>
    <property type="match status" value="1"/>
</dbReference>